<reference evidence="11" key="1">
    <citation type="submission" date="2022-12" db="EMBL/GenBank/DDBJ databases">
        <title>Draft genome assemblies for two species of Escallonia (Escalloniales).</title>
        <authorList>
            <person name="Chanderbali A."/>
            <person name="Dervinis C."/>
            <person name="Anghel I."/>
            <person name="Soltis D."/>
            <person name="Soltis P."/>
            <person name="Zapata F."/>
        </authorList>
    </citation>
    <scope>NUCLEOTIDE SEQUENCE</scope>
    <source>
        <strain evidence="11">UCBG64.0493</strain>
        <tissue evidence="11">Leaf</tissue>
    </source>
</reference>
<dbReference type="InterPro" id="IPR046956">
    <property type="entry name" value="RLP23-like"/>
</dbReference>
<evidence type="ECO:0000256" key="6">
    <source>
        <dbReference type="ARBA" id="ARBA00022729"/>
    </source>
</evidence>
<keyword evidence="3" id="KW-1003">Cell membrane</keyword>
<evidence type="ECO:0000256" key="5">
    <source>
        <dbReference type="ARBA" id="ARBA00022692"/>
    </source>
</evidence>
<dbReference type="Pfam" id="PF13855">
    <property type="entry name" value="LRR_8"/>
    <property type="match status" value="1"/>
</dbReference>
<evidence type="ECO:0000256" key="8">
    <source>
        <dbReference type="ARBA" id="ARBA00022989"/>
    </source>
</evidence>
<dbReference type="GO" id="GO:0051707">
    <property type="term" value="P:response to other organism"/>
    <property type="evidence" value="ECO:0007669"/>
    <property type="project" value="UniProtKB-ARBA"/>
</dbReference>
<comment type="subcellular location">
    <subcellularLocation>
        <location evidence="1">Cell membrane</location>
        <topology evidence="1">Single-pass type I membrane protein</topology>
    </subcellularLocation>
</comment>
<comment type="caution">
    <text evidence="11">The sequence shown here is derived from an EMBL/GenBank/DDBJ whole genome shotgun (WGS) entry which is preliminary data.</text>
</comment>
<comment type="similarity">
    <text evidence="2">Belongs to the RLP family.</text>
</comment>
<protein>
    <submittedName>
        <fullName evidence="11">Uncharacterized protein</fullName>
    </submittedName>
</protein>
<dbReference type="Pfam" id="PF13516">
    <property type="entry name" value="LRR_6"/>
    <property type="match status" value="1"/>
</dbReference>
<evidence type="ECO:0000313" key="11">
    <source>
        <dbReference type="EMBL" id="KAK3029428.1"/>
    </source>
</evidence>
<dbReference type="PRINTS" id="PR00019">
    <property type="entry name" value="LEURICHRPT"/>
</dbReference>
<dbReference type="FunFam" id="3.80.10.10:FF:000041">
    <property type="entry name" value="LRR receptor-like serine/threonine-protein kinase ERECTA"/>
    <property type="match status" value="1"/>
</dbReference>
<dbReference type="InterPro" id="IPR003591">
    <property type="entry name" value="Leu-rich_rpt_typical-subtyp"/>
</dbReference>
<evidence type="ECO:0000256" key="9">
    <source>
        <dbReference type="ARBA" id="ARBA00023136"/>
    </source>
</evidence>
<sequence length="295" mass="32816">MHDLHPIPDSGGWSPIGGEISPSLRELKHLNHLDLSMTAFKEITQFIGSLNNLTYLNLSNGDIGSLLNLRSLDLGSNFYFTPGTLEWLPRLSSLEYLNMPVLNLTEAFPEFTPPSRINSSKSPEVLYFNQIFFNHSVFPWLFIISSNLTDLYLSSNYLKGPVPDSLADMYFLTRLDLSNNELEGGIPKIFGINLCNLQTLDLSQNNLTGQLPNFLENLTGCTRNSLEILRLSMNQISGSLPDLSEFSSLRELHLDNNQLKGPLPNSIAHLSRLTILNLEGNHLSGTLPDLSSPSS</sequence>
<organism evidence="11 12">
    <name type="scientific">Escallonia herrerae</name>
    <dbReference type="NCBI Taxonomy" id="1293975"/>
    <lineage>
        <taxon>Eukaryota</taxon>
        <taxon>Viridiplantae</taxon>
        <taxon>Streptophyta</taxon>
        <taxon>Embryophyta</taxon>
        <taxon>Tracheophyta</taxon>
        <taxon>Spermatophyta</taxon>
        <taxon>Magnoliopsida</taxon>
        <taxon>eudicotyledons</taxon>
        <taxon>Gunneridae</taxon>
        <taxon>Pentapetalae</taxon>
        <taxon>asterids</taxon>
        <taxon>campanulids</taxon>
        <taxon>Escalloniales</taxon>
        <taxon>Escalloniaceae</taxon>
        <taxon>Escallonia</taxon>
    </lineage>
</organism>
<dbReference type="InterPro" id="IPR032675">
    <property type="entry name" value="LRR_dom_sf"/>
</dbReference>
<dbReference type="EMBL" id="JAVXUP010000380">
    <property type="protein sequence ID" value="KAK3029428.1"/>
    <property type="molecule type" value="Genomic_DNA"/>
</dbReference>
<evidence type="ECO:0000256" key="2">
    <source>
        <dbReference type="ARBA" id="ARBA00009592"/>
    </source>
</evidence>
<dbReference type="SUPFAM" id="SSF52058">
    <property type="entry name" value="L domain-like"/>
    <property type="match status" value="1"/>
</dbReference>
<evidence type="ECO:0000256" key="1">
    <source>
        <dbReference type="ARBA" id="ARBA00004251"/>
    </source>
</evidence>
<dbReference type="SMART" id="SM00369">
    <property type="entry name" value="LRR_TYP"/>
    <property type="match status" value="5"/>
</dbReference>
<keyword evidence="7" id="KW-0677">Repeat</keyword>
<dbReference type="InterPro" id="IPR001611">
    <property type="entry name" value="Leu-rich_rpt"/>
</dbReference>
<evidence type="ECO:0000256" key="4">
    <source>
        <dbReference type="ARBA" id="ARBA00022614"/>
    </source>
</evidence>
<name>A0AA89B7K3_9ASTE</name>
<keyword evidence="6" id="KW-0732">Signal</keyword>
<evidence type="ECO:0000313" key="12">
    <source>
        <dbReference type="Proteomes" id="UP001188597"/>
    </source>
</evidence>
<evidence type="ECO:0000256" key="7">
    <source>
        <dbReference type="ARBA" id="ARBA00022737"/>
    </source>
</evidence>
<evidence type="ECO:0000256" key="10">
    <source>
        <dbReference type="ARBA" id="ARBA00023180"/>
    </source>
</evidence>
<dbReference type="PANTHER" id="PTHR48063">
    <property type="entry name" value="LRR RECEPTOR-LIKE KINASE"/>
    <property type="match status" value="1"/>
</dbReference>
<keyword evidence="12" id="KW-1185">Reference proteome</keyword>
<keyword evidence="10" id="KW-0325">Glycoprotein</keyword>
<gene>
    <name evidence="11" type="ORF">RJ639_039772</name>
</gene>
<keyword evidence="5" id="KW-0812">Transmembrane</keyword>
<dbReference type="Proteomes" id="UP001188597">
    <property type="component" value="Unassembled WGS sequence"/>
</dbReference>
<dbReference type="PANTHER" id="PTHR48063:SF112">
    <property type="entry name" value="RECEPTOR LIKE PROTEIN 30-LIKE"/>
    <property type="match status" value="1"/>
</dbReference>
<keyword evidence="9" id="KW-0472">Membrane</keyword>
<dbReference type="Pfam" id="PF00560">
    <property type="entry name" value="LRR_1"/>
    <property type="match status" value="3"/>
</dbReference>
<keyword evidence="8" id="KW-1133">Transmembrane helix</keyword>
<accession>A0AA89B7K3</accession>
<dbReference type="GO" id="GO:0006952">
    <property type="term" value="P:defense response"/>
    <property type="evidence" value="ECO:0007669"/>
    <property type="project" value="UniProtKB-ARBA"/>
</dbReference>
<proteinExistence type="inferred from homology"/>
<keyword evidence="4" id="KW-0433">Leucine-rich repeat</keyword>
<dbReference type="Gene3D" id="3.80.10.10">
    <property type="entry name" value="Ribonuclease Inhibitor"/>
    <property type="match status" value="2"/>
</dbReference>
<dbReference type="GO" id="GO:0005886">
    <property type="term" value="C:plasma membrane"/>
    <property type="evidence" value="ECO:0007669"/>
    <property type="project" value="UniProtKB-SubCell"/>
</dbReference>
<dbReference type="PROSITE" id="PS51450">
    <property type="entry name" value="LRR"/>
    <property type="match status" value="3"/>
</dbReference>
<evidence type="ECO:0000256" key="3">
    <source>
        <dbReference type="ARBA" id="ARBA00022475"/>
    </source>
</evidence>
<dbReference type="AlphaFoldDB" id="A0AA89B7K3"/>